<keyword evidence="1" id="KW-0235">DNA replication</keyword>
<dbReference type="EMBL" id="BARU01027628">
    <property type="protein sequence ID" value="GAH75590.1"/>
    <property type="molecule type" value="Genomic_DNA"/>
</dbReference>
<dbReference type="Gene3D" id="1.20.1060.10">
    <property type="entry name" value="Taq DNA Polymerase, Chain T, domain 4"/>
    <property type="match status" value="1"/>
</dbReference>
<dbReference type="GO" id="GO:0006302">
    <property type="term" value="P:double-strand break repair"/>
    <property type="evidence" value="ECO:0007669"/>
    <property type="project" value="TreeGrafter"/>
</dbReference>
<gene>
    <name evidence="3" type="ORF">S03H2_44209</name>
</gene>
<dbReference type="InterPro" id="IPR043502">
    <property type="entry name" value="DNA/RNA_pol_sf"/>
</dbReference>
<dbReference type="InterPro" id="IPR002298">
    <property type="entry name" value="DNA_polymerase_A"/>
</dbReference>
<feature type="domain" description="DNA-directed DNA polymerase family A palm" evidence="2">
    <location>
        <begin position="6"/>
        <end position="174"/>
    </location>
</feature>
<dbReference type="Pfam" id="PF00476">
    <property type="entry name" value="DNA_pol_A"/>
    <property type="match status" value="1"/>
</dbReference>
<feature type="non-terminal residue" evidence="3">
    <location>
        <position position="196"/>
    </location>
</feature>
<accession>X1J261</accession>
<dbReference type="GO" id="GO:0003677">
    <property type="term" value="F:DNA binding"/>
    <property type="evidence" value="ECO:0007669"/>
    <property type="project" value="InterPro"/>
</dbReference>
<reference evidence="3" key="1">
    <citation type="journal article" date="2014" name="Front. Microbiol.">
        <title>High frequency of phylogenetically diverse reductive dehalogenase-homologous genes in deep subseafloor sedimentary metagenomes.</title>
        <authorList>
            <person name="Kawai M."/>
            <person name="Futagami T."/>
            <person name="Toyoda A."/>
            <person name="Takaki Y."/>
            <person name="Nishi S."/>
            <person name="Hori S."/>
            <person name="Arai W."/>
            <person name="Tsubouchi T."/>
            <person name="Morono Y."/>
            <person name="Uchiyama I."/>
            <person name="Ito T."/>
            <person name="Fujiyama A."/>
            <person name="Inagaki F."/>
            <person name="Takami H."/>
        </authorList>
    </citation>
    <scope>NUCLEOTIDE SEQUENCE</scope>
    <source>
        <strain evidence="3">Expedition CK06-06</strain>
    </source>
</reference>
<protein>
    <recommendedName>
        <fullName evidence="2">DNA-directed DNA polymerase family A palm domain-containing protein</fullName>
    </recommendedName>
</protein>
<dbReference type="GO" id="GO:0006261">
    <property type="term" value="P:DNA-templated DNA replication"/>
    <property type="evidence" value="ECO:0007669"/>
    <property type="project" value="InterPro"/>
</dbReference>
<dbReference type="Gene3D" id="3.30.70.370">
    <property type="match status" value="1"/>
</dbReference>
<evidence type="ECO:0000256" key="1">
    <source>
        <dbReference type="ARBA" id="ARBA00022705"/>
    </source>
</evidence>
<evidence type="ECO:0000313" key="3">
    <source>
        <dbReference type="EMBL" id="GAH75590.1"/>
    </source>
</evidence>
<dbReference type="PANTHER" id="PTHR10133">
    <property type="entry name" value="DNA POLYMERASE I"/>
    <property type="match status" value="1"/>
</dbReference>
<organism evidence="3">
    <name type="scientific">marine sediment metagenome</name>
    <dbReference type="NCBI Taxonomy" id="412755"/>
    <lineage>
        <taxon>unclassified sequences</taxon>
        <taxon>metagenomes</taxon>
        <taxon>ecological metagenomes</taxon>
    </lineage>
</organism>
<dbReference type="GO" id="GO:0003887">
    <property type="term" value="F:DNA-directed DNA polymerase activity"/>
    <property type="evidence" value="ECO:0007669"/>
    <property type="project" value="InterPro"/>
</dbReference>
<dbReference type="PANTHER" id="PTHR10133:SF27">
    <property type="entry name" value="DNA POLYMERASE NU"/>
    <property type="match status" value="1"/>
</dbReference>
<sequence length="196" mass="22772">MCGNMLVEHENKLENLIGFEINYNSGDQIGRACDNLGLSYPRTPKTGKPSFTKPWLMKHKNEHQLYKSILKCRQLSKLIGTFLESQIRGQLIGDRIYGQFHPCKAERGGTVTGRFSASNPNLQFVPNPKSYENDEEDLNLGRELRNLFIPFKNYYWGRIDFSQIEYRLFAHFAVGKGSDEIRKLYNTDPDTDFHEW</sequence>
<dbReference type="InterPro" id="IPR001098">
    <property type="entry name" value="DNA-dir_DNA_pol_A_palm_dom"/>
</dbReference>
<dbReference type="AlphaFoldDB" id="X1J261"/>
<comment type="caution">
    <text evidence="3">The sequence shown here is derived from an EMBL/GenBank/DDBJ whole genome shotgun (WGS) entry which is preliminary data.</text>
</comment>
<name>X1J261_9ZZZZ</name>
<dbReference type="SUPFAM" id="SSF56672">
    <property type="entry name" value="DNA/RNA polymerases"/>
    <property type="match status" value="1"/>
</dbReference>
<proteinExistence type="predicted"/>
<evidence type="ECO:0000259" key="2">
    <source>
        <dbReference type="Pfam" id="PF00476"/>
    </source>
</evidence>